<evidence type="ECO:0000313" key="3">
    <source>
        <dbReference type="EMBL" id="MFF3341861.1"/>
    </source>
</evidence>
<comment type="caution">
    <text evidence="3">The sequence shown here is derived from an EMBL/GenBank/DDBJ whole genome shotgun (WGS) entry which is preliminary data.</text>
</comment>
<gene>
    <name evidence="3" type="ORF">ACFYWW_24560</name>
</gene>
<name>A0ABW6RJZ7_9ACTN</name>
<feature type="region of interest" description="Disordered" evidence="1">
    <location>
        <begin position="1"/>
        <end position="28"/>
    </location>
</feature>
<evidence type="ECO:0000313" key="4">
    <source>
        <dbReference type="Proteomes" id="UP001601976"/>
    </source>
</evidence>
<keyword evidence="4" id="KW-1185">Reference proteome</keyword>
<proteinExistence type="predicted"/>
<feature type="transmembrane region" description="Helical" evidence="2">
    <location>
        <begin position="47"/>
        <end position="65"/>
    </location>
</feature>
<feature type="compositionally biased region" description="Basic and acidic residues" evidence="1">
    <location>
        <begin position="1"/>
        <end position="16"/>
    </location>
</feature>
<protein>
    <submittedName>
        <fullName evidence="3">Uncharacterized protein</fullName>
    </submittedName>
</protein>
<keyword evidence="2" id="KW-1133">Transmembrane helix</keyword>
<organism evidence="3 4">
    <name type="scientific">Streptomyces flavidovirens</name>
    <dbReference type="NCBI Taxonomy" id="67298"/>
    <lineage>
        <taxon>Bacteria</taxon>
        <taxon>Bacillati</taxon>
        <taxon>Actinomycetota</taxon>
        <taxon>Actinomycetes</taxon>
        <taxon>Kitasatosporales</taxon>
        <taxon>Streptomycetaceae</taxon>
        <taxon>Streptomyces</taxon>
    </lineage>
</organism>
<keyword evidence="2" id="KW-0472">Membrane</keyword>
<reference evidence="3 4" key="1">
    <citation type="submission" date="2024-10" db="EMBL/GenBank/DDBJ databases">
        <title>The Natural Products Discovery Center: Release of the First 8490 Sequenced Strains for Exploring Actinobacteria Biosynthetic Diversity.</title>
        <authorList>
            <person name="Kalkreuter E."/>
            <person name="Kautsar S.A."/>
            <person name="Yang D."/>
            <person name="Bader C.D."/>
            <person name="Teijaro C.N."/>
            <person name="Fluegel L."/>
            <person name="Davis C.M."/>
            <person name="Simpson J.R."/>
            <person name="Lauterbach L."/>
            <person name="Steele A.D."/>
            <person name="Gui C."/>
            <person name="Meng S."/>
            <person name="Li G."/>
            <person name="Viehrig K."/>
            <person name="Ye F."/>
            <person name="Su P."/>
            <person name="Kiefer A.F."/>
            <person name="Nichols A."/>
            <person name="Cepeda A.J."/>
            <person name="Yan W."/>
            <person name="Fan B."/>
            <person name="Jiang Y."/>
            <person name="Adhikari A."/>
            <person name="Zheng C.-J."/>
            <person name="Schuster L."/>
            <person name="Cowan T.M."/>
            <person name="Smanski M.J."/>
            <person name="Chevrette M.G."/>
            <person name="De Carvalho L.P.S."/>
            <person name="Shen B."/>
        </authorList>
    </citation>
    <scope>NUCLEOTIDE SEQUENCE [LARGE SCALE GENOMIC DNA]</scope>
    <source>
        <strain evidence="3 4">NPDC003029</strain>
    </source>
</reference>
<dbReference type="RefSeq" id="WP_355722229.1">
    <property type="nucleotide sequence ID" value="NZ_JBEXNP010000011.1"/>
</dbReference>
<keyword evidence="2" id="KW-0812">Transmembrane</keyword>
<accession>A0ABW6RJZ7</accession>
<sequence length="83" mass="9430">MSFPDRKQDEVRRMLEGPHPPVPADLGPRAAERGARLLRRRVLARRLMWLLVGLAVVTFTVWALVEQPWVAPPSELAPPLEGW</sequence>
<dbReference type="EMBL" id="JBIAPK010000007">
    <property type="protein sequence ID" value="MFF3341861.1"/>
    <property type="molecule type" value="Genomic_DNA"/>
</dbReference>
<evidence type="ECO:0000256" key="2">
    <source>
        <dbReference type="SAM" id="Phobius"/>
    </source>
</evidence>
<dbReference type="Proteomes" id="UP001601976">
    <property type="component" value="Unassembled WGS sequence"/>
</dbReference>
<evidence type="ECO:0000256" key="1">
    <source>
        <dbReference type="SAM" id="MobiDB-lite"/>
    </source>
</evidence>